<evidence type="ECO:0000259" key="4">
    <source>
        <dbReference type="PROSITE" id="PS50002"/>
    </source>
</evidence>
<feature type="domain" description="SH3" evidence="4">
    <location>
        <begin position="2"/>
        <end position="61"/>
    </location>
</feature>
<evidence type="ECO:0000313" key="6">
    <source>
        <dbReference type="Proteomes" id="UP001174909"/>
    </source>
</evidence>
<dbReference type="AlphaFoldDB" id="A0AA35X941"/>
<organism evidence="5 6">
    <name type="scientific">Geodia barretti</name>
    <name type="common">Barrett's horny sponge</name>
    <dbReference type="NCBI Taxonomy" id="519541"/>
    <lineage>
        <taxon>Eukaryota</taxon>
        <taxon>Metazoa</taxon>
        <taxon>Porifera</taxon>
        <taxon>Demospongiae</taxon>
        <taxon>Heteroscleromorpha</taxon>
        <taxon>Tetractinellida</taxon>
        <taxon>Astrophorina</taxon>
        <taxon>Geodiidae</taxon>
        <taxon>Geodia</taxon>
    </lineage>
</organism>
<gene>
    <name evidence="5" type="ORF">GBAR_LOCUS24424</name>
</gene>
<keyword evidence="6" id="KW-1185">Reference proteome</keyword>
<sequence>MMDGACYISTTSYHKQAQDELSIHEGQVVCVVDDSDSSMFYVMVDGKEGWVPSDVLKLTAGTGGWSMSSSMNSLNSRGRSHSRSVSPMPSRSPSPMDPADFVTGDKHLTHQASTSSTPSKAYLRPIPRKRQMATRTKSLENVDHEVASINNRKLCEQHLCRIVCHKYTLALY</sequence>
<evidence type="ECO:0000256" key="3">
    <source>
        <dbReference type="SAM" id="MobiDB-lite"/>
    </source>
</evidence>
<evidence type="ECO:0000256" key="1">
    <source>
        <dbReference type="ARBA" id="ARBA00022443"/>
    </source>
</evidence>
<accession>A0AA35X941</accession>
<name>A0AA35X941_GEOBA</name>
<dbReference type="SMART" id="SM00326">
    <property type="entry name" value="SH3"/>
    <property type="match status" value="1"/>
</dbReference>
<keyword evidence="1 2" id="KW-0728">SH3 domain</keyword>
<feature type="compositionally biased region" description="Low complexity" evidence="3">
    <location>
        <begin position="67"/>
        <end position="89"/>
    </location>
</feature>
<dbReference type="EMBL" id="CASHTH010003371">
    <property type="protein sequence ID" value="CAI8044006.1"/>
    <property type="molecule type" value="Genomic_DNA"/>
</dbReference>
<dbReference type="CDD" id="cd11856">
    <property type="entry name" value="SH3_p47phox_like"/>
    <property type="match status" value="1"/>
</dbReference>
<dbReference type="InterPro" id="IPR036028">
    <property type="entry name" value="SH3-like_dom_sf"/>
</dbReference>
<dbReference type="SUPFAM" id="SSF50044">
    <property type="entry name" value="SH3-domain"/>
    <property type="match status" value="1"/>
</dbReference>
<proteinExistence type="predicted"/>
<dbReference type="Pfam" id="PF07653">
    <property type="entry name" value="SH3_2"/>
    <property type="match status" value="1"/>
</dbReference>
<dbReference type="PROSITE" id="PS50002">
    <property type="entry name" value="SH3"/>
    <property type="match status" value="1"/>
</dbReference>
<feature type="region of interest" description="Disordered" evidence="3">
    <location>
        <begin position="67"/>
        <end position="100"/>
    </location>
</feature>
<comment type="caution">
    <text evidence="5">The sequence shown here is derived from an EMBL/GenBank/DDBJ whole genome shotgun (WGS) entry which is preliminary data.</text>
</comment>
<dbReference type="InterPro" id="IPR001452">
    <property type="entry name" value="SH3_domain"/>
</dbReference>
<evidence type="ECO:0000313" key="5">
    <source>
        <dbReference type="EMBL" id="CAI8044006.1"/>
    </source>
</evidence>
<protein>
    <recommendedName>
        <fullName evidence="4">SH3 domain-containing protein</fullName>
    </recommendedName>
</protein>
<dbReference type="Gene3D" id="2.30.30.40">
    <property type="entry name" value="SH3 Domains"/>
    <property type="match status" value="1"/>
</dbReference>
<evidence type="ECO:0000256" key="2">
    <source>
        <dbReference type="PROSITE-ProRule" id="PRU00192"/>
    </source>
</evidence>
<reference evidence="5" key="1">
    <citation type="submission" date="2023-03" db="EMBL/GenBank/DDBJ databases">
        <authorList>
            <person name="Steffen K."/>
            <person name="Cardenas P."/>
        </authorList>
    </citation>
    <scope>NUCLEOTIDE SEQUENCE</scope>
</reference>
<dbReference type="Proteomes" id="UP001174909">
    <property type="component" value="Unassembled WGS sequence"/>
</dbReference>